<dbReference type="InterPro" id="IPR007016">
    <property type="entry name" value="O-antigen_ligase-rel_domated"/>
</dbReference>
<dbReference type="GO" id="GO:0016874">
    <property type="term" value="F:ligase activity"/>
    <property type="evidence" value="ECO:0007669"/>
    <property type="project" value="UniProtKB-KW"/>
</dbReference>
<feature type="transmembrane region" description="Helical" evidence="5">
    <location>
        <begin position="240"/>
        <end position="258"/>
    </location>
</feature>
<dbReference type="Proteomes" id="UP000831390">
    <property type="component" value="Chromosome"/>
</dbReference>
<reference evidence="7 8" key="1">
    <citation type="submission" date="2022-03" db="EMBL/GenBank/DDBJ databases">
        <title>Hymenobactersp. isolated from the air.</title>
        <authorList>
            <person name="Won M."/>
            <person name="Kwon S.-W."/>
        </authorList>
    </citation>
    <scope>NUCLEOTIDE SEQUENCE [LARGE SCALE GENOMIC DNA]</scope>
    <source>
        <strain evidence="7 8">KACC 22596</strain>
    </source>
</reference>
<evidence type="ECO:0000256" key="5">
    <source>
        <dbReference type="SAM" id="Phobius"/>
    </source>
</evidence>
<sequence>MTPSLFRSRLLGLFYVALASVPLSVSWFSERWRFGLLLASEPLMVLTVGVLGLGLLAGWVAWPRTARRLDKLIGLHVGALFLSTVFSGNVLVSAKYFATILLYIGFGYGVQRVLRLERAEWFRALGALALGTGLLAAYALLQHAQIGISYTFSYFVARPFLEHGHTNLTVILEPLVLVLNMILLYHARAQQQRGRFMVTMLLTAVLMVVAFSYSRASYISLLAQALLLLAFSGREAGVRLLLPWAVAGGLVLSAWQVINIVHPHPPTATETNLLHELGSVSDFSSANESNAERMSRWVFSLDLFQQEPVVGAGPATFPDRYLEFVRHDPAHPNYTPTLRRMNAHNLYLDWLAESGALGLLSGLLLLGYLLVRQLRWVFRGQQTPAQVGFTVYLLFFLLHSFTQDFWQEPRVIVLFWLAIGLQRHYARAAMLPSATDTAALQPSVASADVSSR</sequence>
<feature type="transmembrane region" description="Helical" evidence="5">
    <location>
        <begin position="96"/>
        <end position="114"/>
    </location>
</feature>
<evidence type="ECO:0000313" key="7">
    <source>
        <dbReference type="EMBL" id="UOE34455.1"/>
    </source>
</evidence>
<name>A0ABY4B5Z5_9BACT</name>
<feature type="transmembrane region" description="Helical" evidence="5">
    <location>
        <begin position="217"/>
        <end position="233"/>
    </location>
</feature>
<evidence type="ECO:0000256" key="3">
    <source>
        <dbReference type="ARBA" id="ARBA00022989"/>
    </source>
</evidence>
<comment type="subcellular location">
    <subcellularLocation>
        <location evidence="1">Membrane</location>
        <topology evidence="1">Multi-pass membrane protein</topology>
    </subcellularLocation>
</comment>
<evidence type="ECO:0000313" key="8">
    <source>
        <dbReference type="Proteomes" id="UP000831390"/>
    </source>
</evidence>
<feature type="transmembrane region" description="Helical" evidence="5">
    <location>
        <begin position="194"/>
        <end position="211"/>
    </location>
</feature>
<protein>
    <submittedName>
        <fullName evidence="7">O-antigen ligase family protein</fullName>
    </submittedName>
</protein>
<organism evidence="7 8">
    <name type="scientific">Hymenobacter monticola</name>
    <dbReference type="NCBI Taxonomy" id="1705399"/>
    <lineage>
        <taxon>Bacteria</taxon>
        <taxon>Pseudomonadati</taxon>
        <taxon>Bacteroidota</taxon>
        <taxon>Cytophagia</taxon>
        <taxon>Cytophagales</taxon>
        <taxon>Hymenobacteraceae</taxon>
        <taxon>Hymenobacter</taxon>
    </lineage>
</organism>
<accession>A0ABY4B5Z5</accession>
<gene>
    <name evidence="7" type="ORF">MTP16_02090</name>
</gene>
<feature type="transmembrane region" description="Helical" evidence="5">
    <location>
        <begin position="42"/>
        <end position="60"/>
    </location>
</feature>
<keyword evidence="4 5" id="KW-0472">Membrane</keyword>
<evidence type="ECO:0000256" key="4">
    <source>
        <dbReference type="ARBA" id="ARBA00023136"/>
    </source>
</evidence>
<dbReference type="InterPro" id="IPR051533">
    <property type="entry name" value="WaaL-like"/>
</dbReference>
<feature type="transmembrane region" description="Helical" evidence="5">
    <location>
        <begin position="350"/>
        <end position="371"/>
    </location>
</feature>
<keyword evidence="2 5" id="KW-0812">Transmembrane</keyword>
<keyword evidence="7" id="KW-0436">Ligase</keyword>
<evidence type="ECO:0000256" key="1">
    <source>
        <dbReference type="ARBA" id="ARBA00004141"/>
    </source>
</evidence>
<keyword evidence="3 5" id="KW-1133">Transmembrane helix</keyword>
<dbReference type="PANTHER" id="PTHR37422">
    <property type="entry name" value="TEICHURONIC ACID BIOSYNTHESIS PROTEIN TUAE"/>
    <property type="match status" value="1"/>
</dbReference>
<feature type="transmembrane region" description="Helical" evidence="5">
    <location>
        <begin position="72"/>
        <end position="90"/>
    </location>
</feature>
<feature type="domain" description="O-antigen ligase-related" evidence="6">
    <location>
        <begin position="204"/>
        <end position="360"/>
    </location>
</feature>
<evidence type="ECO:0000256" key="2">
    <source>
        <dbReference type="ARBA" id="ARBA00022692"/>
    </source>
</evidence>
<feature type="transmembrane region" description="Helical" evidence="5">
    <location>
        <begin position="168"/>
        <end position="187"/>
    </location>
</feature>
<dbReference type="Pfam" id="PF04932">
    <property type="entry name" value="Wzy_C"/>
    <property type="match status" value="1"/>
</dbReference>
<dbReference type="PANTHER" id="PTHR37422:SF13">
    <property type="entry name" value="LIPOPOLYSACCHARIDE BIOSYNTHESIS PROTEIN PA4999-RELATED"/>
    <property type="match status" value="1"/>
</dbReference>
<dbReference type="RefSeq" id="WP_243515569.1">
    <property type="nucleotide sequence ID" value="NZ_CP094534.1"/>
</dbReference>
<dbReference type="EMBL" id="CP094534">
    <property type="protein sequence ID" value="UOE34455.1"/>
    <property type="molecule type" value="Genomic_DNA"/>
</dbReference>
<feature type="transmembrane region" description="Helical" evidence="5">
    <location>
        <begin position="121"/>
        <end position="141"/>
    </location>
</feature>
<proteinExistence type="predicted"/>
<evidence type="ECO:0000259" key="6">
    <source>
        <dbReference type="Pfam" id="PF04932"/>
    </source>
</evidence>
<keyword evidence="8" id="KW-1185">Reference proteome</keyword>